<organism evidence="2">
    <name type="scientific">Nothobranchius kuhntae</name>
    <name type="common">Beira killifish</name>
    <dbReference type="NCBI Taxonomy" id="321403"/>
    <lineage>
        <taxon>Eukaryota</taxon>
        <taxon>Metazoa</taxon>
        <taxon>Chordata</taxon>
        <taxon>Craniata</taxon>
        <taxon>Vertebrata</taxon>
        <taxon>Euteleostomi</taxon>
        <taxon>Actinopterygii</taxon>
        <taxon>Neopterygii</taxon>
        <taxon>Teleostei</taxon>
        <taxon>Neoteleostei</taxon>
        <taxon>Acanthomorphata</taxon>
        <taxon>Ovalentaria</taxon>
        <taxon>Atherinomorphae</taxon>
        <taxon>Cyprinodontiformes</taxon>
        <taxon>Nothobranchiidae</taxon>
        <taxon>Nothobranchius</taxon>
    </lineage>
</organism>
<proteinExistence type="predicted"/>
<dbReference type="AlphaFoldDB" id="A0A1A8JP71"/>
<feature type="non-terminal residue" evidence="2">
    <location>
        <position position="30"/>
    </location>
</feature>
<feature type="non-terminal residue" evidence="2">
    <location>
        <position position="1"/>
    </location>
</feature>
<feature type="region of interest" description="Disordered" evidence="1">
    <location>
        <begin position="1"/>
        <end position="20"/>
    </location>
</feature>
<dbReference type="EMBL" id="HAEE01001846">
    <property type="protein sequence ID" value="SBR21866.1"/>
    <property type="molecule type" value="Transcribed_RNA"/>
</dbReference>
<name>A0A1A8JP71_NOTKU</name>
<evidence type="ECO:0000256" key="1">
    <source>
        <dbReference type="SAM" id="MobiDB-lite"/>
    </source>
</evidence>
<feature type="compositionally biased region" description="Polar residues" evidence="1">
    <location>
        <begin position="1"/>
        <end position="11"/>
    </location>
</feature>
<gene>
    <name evidence="2" type="primary">DLB</name>
</gene>
<protein>
    <submittedName>
        <fullName evidence="2">DeltaB</fullName>
    </submittedName>
</protein>
<reference evidence="2" key="2">
    <citation type="submission" date="2016-06" db="EMBL/GenBank/DDBJ databases">
        <title>The genome of a short-lived fish provides insights into sex chromosome evolution and the genetic control of aging.</title>
        <authorList>
            <person name="Reichwald K."/>
            <person name="Felder M."/>
            <person name="Petzold A."/>
            <person name="Koch P."/>
            <person name="Groth M."/>
            <person name="Platzer M."/>
        </authorList>
    </citation>
    <scope>NUCLEOTIDE SEQUENCE</scope>
    <source>
        <tissue evidence="2">Brain</tissue>
    </source>
</reference>
<evidence type="ECO:0000313" key="2">
    <source>
        <dbReference type="EMBL" id="SBR21866.1"/>
    </source>
</evidence>
<sequence length="30" mass="3208">PGGEQPGQSGASGLHVEGRGHARFWSWTQM</sequence>
<reference evidence="2" key="1">
    <citation type="submission" date="2016-05" db="EMBL/GenBank/DDBJ databases">
        <authorList>
            <person name="Lavstsen T."/>
            <person name="Jespersen J.S."/>
        </authorList>
    </citation>
    <scope>NUCLEOTIDE SEQUENCE</scope>
    <source>
        <tissue evidence="2">Brain</tissue>
    </source>
</reference>
<accession>A0A1A8JP71</accession>